<dbReference type="OrthoDB" id="2454559at2"/>
<comment type="caution">
    <text evidence="1">The sequence shown here is derived from an EMBL/GenBank/DDBJ whole genome shotgun (WGS) entry which is preliminary data.</text>
</comment>
<name>A0A433RQE9_9BACL</name>
<evidence type="ECO:0000313" key="2">
    <source>
        <dbReference type="Proteomes" id="UP000288623"/>
    </source>
</evidence>
<organism evidence="1 2">
    <name type="scientific">Candidatus Kurthia intestinigallinarum</name>
    <dbReference type="NCBI Taxonomy" id="1562256"/>
    <lineage>
        <taxon>Bacteria</taxon>
        <taxon>Bacillati</taxon>
        <taxon>Bacillota</taxon>
        <taxon>Bacilli</taxon>
        <taxon>Bacillales</taxon>
        <taxon>Caryophanaceae</taxon>
        <taxon>Kurthia</taxon>
    </lineage>
</organism>
<sequence>MGSLDLEMYFEHLVLANELNAWRLHDLEEFKLYTCADDLAIQRDLAHNAVLYMDERLLMPEQEDLTLLPLYEQAYLETLEKHCQVLAHYKTTADDGTPLYQVSIALAVSETESIANIVNEATTLRHFIRNEMMYAFRREQIRLQNSTKKSC</sequence>
<dbReference type="RefSeq" id="WP_029500245.1">
    <property type="nucleotide sequence ID" value="NZ_JTFC01000041.1"/>
</dbReference>
<accession>A0A433RQE9</accession>
<reference evidence="1 2" key="1">
    <citation type="submission" date="2014-11" db="EMBL/GenBank/DDBJ databases">
        <title>Genome sequence and analysis of novel Kurthia sp.</title>
        <authorList>
            <person name="Lawson J.N."/>
            <person name="Gonzalez J.E."/>
            <person name="Rinauldi L."/>
            <person name="Xuan Z."/>
            <person name="Firman A."/>
            <person name="Shaddox L."/>
            <person name="Trudeau A."/>
            <person name="Shah S."/>
            <person name="Reiman D."/>
        </authorList>
    </citation>
    <scope>NUCLEOTIDE SEQUENCE [LARGE SCALE GENOMIC DNA]</scope>
    <source>
        <strain evidence="1 2">3B1D</strain>
    </source>
</reference>
<dbReference type="AlphaFoldDB" id="A0A433RQE9"/>
<protein>
    <submittedName>
        <fullName evidence="1">Uncharacterized protein</fullName>
    </submittedName>
</protein>
<keyword evidence="2" id="KW-1185">Reference proteome</keyword>
<dbReference type="EMBL" id="JTFC01000041">
    <property type="protein sequence ID" value="RUS53005.1"/>
    <property type="molecule type" value="Genomic_DNA"/>
</dbReference>
<evidence type="ECO:0000313" key="1">
    <source>
        <dbReference type="EMBL" id="RUS53005.1"/>
    </source>
</evidence>
<proteinExistence type="predicted"/>
<dbReference type="Proteomes" id="UP000288623">
    <property type="component" value="Unassembled WGS sequence"/>
</dbReference>
<gene>
    <name evidence="1" type="ORF">QI30_15715</name>
</gene>